<keyword evidence="1" id="KW-1133">Transmembrane helix</keyword>
<proteinExistence type="predicted"/>
<dbReference type="Proteomes" id="UP000604066">
    <property type="component" value="Unassembled WGS sequence"/>
</dbReference>
<dbReference type="EMBL" id="JACCBS010000002">
    <property type="protein sequence ID" value="NYE57999.1"/>
    <property type="molecule type" value="Genomic_DNA"/>
</dbReference>
<feature type="transmembrane region" description="Helical" evidence="1">
    <location>
        <begin position="36"/>
        <end position="56"/>
    </location>
</feature>
<name>A0ABX2RAP6_9THEO</name>
<keyword evidence="1" id="KW-0472">Membrane</keyword>
<evidence type="ECO:0000313" key="2">
    <source>
        <dbReference type="EMBL" id="NYE57999.1"/>
    </source>
</evidence>
<keyword evidence="1" id="KW-0812">Transmembrane</keyword>
<accession>A0ABX2RAP6</accession>
<gene>
    <name evidence="2" type="ORF">HDG70_001714</name>
</gene>
<evidence type="ECO:0000313" key="3">
    <source>
        <dbReference type="Proteomes" id="UP000604066"/>
    </source>
</evidence>
<feature type="transmembrane region" description="Helical" evidence="1">
    <location>
        <begin position="6"/>
        <end position="24"/>
    </location>
</feature>
<comment type="caution">
    <text evidence="2">The sequence shown here is derived from an EMBL/GenBank/DDBJ whole genome shotgun (WGS) entry which is preliminary data.</text>
</comment>
<protein>
    <submittedName>
        <fullName evidence="2">Uncharacterized protein</fullName>
    </submittedName>
</protein>
<reference evidence="2 3" key="1">
    <citation type="submission" date="2020-07" db="EMBL/GenBank/DDBJ databases">
        <title>Genomic Encyclopedia of Type Strains, Phase III (KMG-III): the genomes of soil and plant-associated and newly described type strains.</title>
        <authorList>
            <person name="Whitman W."/>
        </authorList>
    </citation>
    <scope>NUCLEOTIDE SEQUENCE [LARGE SCALE GENOMIC DNA]</scope>
    <source>
        <strain evidence="2 3">DSM 11255</strain>
    </source>
</reference>
<keyword evidence="3" id="KW-1185">Reference proteome</keyword>
<dbReference type="RefSeq" id="WP_028052607.1">
    <property type="nucleotide sequence ID" value="NZ_ATYG01000024.1"/>
</dbReference>
<sequence>MNYLLFVFVSLIITPVAYLIGYRLRPVIPKRKRLSVGFMLPVIVLIVIGIIDFLFFQSPKITQTGIGNSIAVGFPLGLAGPPFTEKNGKIM</sequence>
<organism evidence="2 3">
    <name type="scientific">Carboxydothermus ferrireducens DSM 11255</name>
    <dbReference type="NCBI Taxonomy" id="1119529"/>
    <lineage>
        <taxon>Bacteria</taxon>
        <taxon>Bacillati</taxon>
        <taxon>Bacillota</taxon>
        <taxon>Clostridia</taxon>
        <taxon>Thermoanaerobacterales</taxon>
        <taxon>Thermoanaerobacteraceae</taxon>
        <taxon>Carboxydothermus</taxon>
    </lineage>
</organism>
<evidence type="ECO:0000256" key="1">
    <source>
        <dbReference type="SAM" id="Phobius"/>
    </source>
</evidence>